<dbReference type="InterPro" id="IPR023187">
    <property type="entry name" value="Tscrpt_reg_MarR-type_CS"/>
</dbReference>
<comment type="caution">
    <text evidence="5">The sequence shown here is derived from an EMBL/GenBank/DDBJ whole genome shotgun (WGS) entry which is preliminary data.</text>
</comment>
<dbReference type="SUPFAM" id="SSF46785">
    <property type="entry name" value="Winged helix' DNA-binding domain"/>
    <property type="match status" value="1"/>
</dbReference>
<dbReference type="PROSITE" id="PS01117">
    <property type="entry name" value="HTH_MARR_1"/>
    <property type="match status" value="1"/>
</dbReference>
<dbReference type="GO" id="GO:0006950">
    <property type="term" value="P:response to stress"/>
    <property type="evidence" value="ECO:0007669"/>
    <property type="project" value="TreeGrafter"/>
</dbReference>
<evidence type="ECO:0000256" key="1">
    <source>
        <dbReference type="ARBA" id="ARBA00023015"/>
    </source>
</evidence>
<evidence type="ECO:0000259" key="4">
    <source>
        <dbReference type="PROSITE" id="PS50995"/>
    </source>
</evidence>
<dbReference type="AlphaFoldDB" id="A0A6N8U5P0"/>
<dbReference type="Pfam" id="PF01047">
    <property type="entry name" value="MarR"/>
    <property type="match status" value="1"/>
</dbReference>
<dbReference type="InterPro" id="IPR036390">
    <property type="entry name" value="WH_DNA-bd_sf"/>
</dbReference>
<dbReference type="Proteomes" id="UP000434036">
    <property type="component" value="Unassembled WGS sequence"/>
</dbReference>
<dbReference type="InterPro" id="IPR039422">
    <property type="entry name" value="MarR/SlyA-like"/>
</dbReference>
<keyword evidence="2" id="KW-0238">DNA-binding</keyword>
<dbReference type="PRINTS" id="PR00598">
    <property type="entry name" value="HTHMARR"/>
</dbReference>
<sequence length="158" mass="18459">MDEKAVAREMYHLMFLFRRQADNPDDHIHEGRTCRHGASLRISHRDMMFLNGIRQLHEGELVKMSELSSSFRITPAAISQVVRHLEHEGLVERVVLESDRRSVYVRITELASEIIGKQEAKINQNMIELLHYLGEEDAEALLRIMRKCVVFVNQKHEQ</sequence>
<dbReference type="InterPro" id="IPR000835">
    <property type="entry name" value="HTH_MarR-typ"/>
</dbReference>
<dbReference type="PROSITE" id="PS50995">
    <property type="entry name" value="HTH_MARR_2"/>
    <property type="match status" value="1"/>
</dbReference>
<gene>
    <name evidence="5" type="ORF">GSF08_04575</name>
</gene>
<evidence type="ECO:0000256" key="3">
    <source>
        <dbReference type="ARBA" id="ARBA00023163"/>
    </source>
</evidence>
<evidence type="ECO:0000313" key="6">
    <source>
        <dbReference type="Proteomes" id="UP000434036"/>
    </source>
</evidence>
<dbReference type="PANTHER" id="PTHR33164">
    <property type="entry name" value="TRANSCRIPTIONAL REGULATOR, MARR FAMILY"/>
    <property type="match status" value="1"/>
</dbReference>
<dbReference type="PANTHER" id="PTHR33164:SF43">
    <property type="entry name" value="HTH-TYPE TRANSCRIPTIONAL REPRESSOR YETL"/>
    <property type="match status" value="1"/>
</dbReference>
<keyword evidence="1" id="KW-0805">Transcription regulation</keyword>
<dbReference type="GO" id="GO:0003677">
    <property type="term" value="F:DNA binding"/>
    <property type="evidence" value="ECO:0007669"/>
    <property type="project" value="UniProtKB-KW"/>
</dbReference>
<evidence type="ECO:0000256" key="2">
    <source>
        <dbReference type="ARBA" id="ARBA00023125"/>
    </source>
</evidence>
<dbReference type="InterPro" id="IPR036388">
    <property type="entry name" value="WH-like_DNA-bd_sf"/>
</dbReference>
<feature type="domain" description="HTH marR-type" evidence="4">
    <location>
        <begin position="7"/>
        <end position="150"/>
    </location>
</feature>
<proteinExistence type="predicted"/>
<reference evidence="5 6" key="2">
    <citation type="submission" date="2020-01" db="EMBL/GenBank/DDBJ databases">
        <title>Clostridiaceae sp. nov. isolated from the gut of human by culturomics.</title>
        <authorList>
            <person name="Chang Y."/>
        </authorList>
    </citation>
    <scope>NUCLEOTIDE SEQUENCE [LARGE SCALE GENOMIC DNA]</scope>
    <source>
        <strain evidence="5 6">DONG20-135</strain>
    </source>
</reference>
<name>A0A6N8U5P0_9FIRM</name>
<dbReference type="EMBL" id="WUUQ01000001">
    <property type="protein sequence ID" value="MXQ73210.1"/>
    <property type="molecule type" value="Genomic_DNA"/>
</dbReference>
<accession>A0A6N8U5P0</accession>
<keyword evidence="6" id="KW-1185">Reference proteome</keyword>
<evidence type="ECO:0000313" key="5">
    <source>
        <dbReference type="EMBL" id="MXQ73210.1"/>
    </source>
</evidence>
<dbReference type="SMART" id="SM00347">
    <property type="entry name" value="HTH_MARR"/>
    <property type="match status" value="1"/>
</dbReference>
<dbReference type="RefSeq" id="WP_160624626.1">
    <property type="nucleotide sequence ID" value="NZ_WUUQ01000001.1"/>
</dbReference>
<protein>
    <submittedName>
        <fullName evidence="5">MarR family transcriptional regulator</fullName>
    </submittedName>
</protein>
<dbReference type="Gene3D" id="1.10.10.10">
    <property type="entry name" value="Winged helix-like DNA-binding domain superfamily/Winged helix DNA-binding domain"/>
    <property type="match status" value="1"/>
</dbReference>
<reference evidence="5 6" key="1">
    <citation type="submission" date="2019-12" db="EMBL/GenBank/DDBJ databases">
        <authorList>
            <person name="Yang R."/>
        </authorList>
    </citation>
    <scope>NUCLEOTIDE SEQUENCE [LARGE SCALE GENOMIC DNA]</scope>
    <source>
        <strain evidence="5 6">DONG20-135</strain>
    </source>
</reference>
<organism evidence="5 6">
    <name type="scientific">Copranaerobaculum intestinale</name>
    <dbReference type="NCBI Taxonomy" id="2692629"/>
    <lineage>
        <taxon>Bacteria</taxon>
        <taxon>Bacillati</taxon>
        <taxon>Bacillota</taxon>
        <taxon>Erysipelotrichia</taxon>
        <taxon>Erysipelotrichales</taxon>
        <taxon>Erysipelotrichaceae</taxon>
        <taxon>Copranaerobaculum</taxon>
    </lineage>
</organism>
<dbReference type="GO" id="GO:0003700">
    <property type="term" value="F:DNA-binding transcription factor activity"/>
    <property type="evidence" value="ECO:0007669"/>
    <property type="project" value="InterPro"/>
</dbReference>
<keyword evidence="3" id="KW-0804">Transcription</keyword>